<protein>
    <submittedName>
        <fullName evidence="4">COL6A6 protein</fullName>
    </submittedName>
</protein>
<evidence type="ECO:0000313" key="4">
    <source>
        <dbReference type="EMBL" id="CAH1261504.1"/>
    </source>
</evidence>
<feature type="chain" id="PRO_5035466703" evidence="2">
    <location>
        <begin position="22"/>
        <end position="232"/>
    </location>
</feature>
<evidence type="ECO:0000259" key="3">
    <source>
        <dbReference type="PROSITE" id="PS50234"/>
    </source>
</evidence>
<dbReference type="EMBL" id="OV696689">
    <property type="protein sequence ID" value="CAH1261504.1"/>
    <property type="molecule type" value="Genomic_DNA"/>
</dbReference>
<evidence type="ECO:0000313" key="5">
    <source>
        <dbReference type="Proteomes" id="UP000838412"/>
    </source>
</evidence>
<dbReference type="InterPro" id="IPR002035">
    <property type="entry name" value="VWF_A"/>
</dbReference>
<dbReference type="PANTHER" id="PTHR24020:SF87">
    <property type="entry name" value="COLLAGEN ALPHA-1(VI) CHAIN-LIKE"/>
    <property type="match status" value="1"/>
</dbReference>
<gene>
    <name evidence="4" type="primary">COL6A6</name>
    <name evidence="4" type="ORF">BLAG_LOCUS16907</name>
</gene>
<feature type="domain" description="VWFA" evidence="3">
    <location>
        <begin position="61"/>
        <end position="225"/>
    </location>
</feature>
<sequence length="232" mass="24914">MPWKLLLPALVMVVAIHETVGQDRGPPPVPPRPGDDPTTAPPTVPGPGEYIVVDAPTCSVDIVFVVDESSSISTSWFDRVKRFIVDFLDCFTNLNDVWVGVIPLHCVPRTYLRLSPATDRDPFDFNQLMQKGGQTRAGLAIRFMKDTSYFRIGVPRAAVVLTDGQSDSPVQAEADAARTAGIGLYAVSIGDLVDNAELEAIGGSSDHVFKSDNTCNVATRILADLCGLTGNS</sequence>
<dbReference type="Gene3D" id="3.40.50.410">
    <property type="entry name" value="von Willebrand factor, type A domain"/>
    <property type="match status" value="1"/>
</dbReference>
<feature type="region of interest" description="Disordered" evidence="1">
    <location>
        <begin position="21"/>
        <end position="46"/>
    </location>
</feature>
<keyword evidence="5" id="KW-1185">Reference proteome</keyword>
<accession>A0A8J9ZSR2</accession>
<dbReference type="PROSITE" id="PS50234">
    <property type="entry name" value="VWFA"/>
    <property type="match status" value="1"/>
</dbReference>
<dbReference type="Pfam" id="PF00092">
    <property type="entry name" value="VWA"/>
    <property type="match status" value="1"/>
</dbReference>
<dbReference type="SUPFAM" id="SSF53300">
    <property type="entry name" value="vWA-like"/>
    <property type="match status" value="1"/>
</dbReference>
<keyword evidence="2" id="KW-0732">Signal</keyword>
<reference evidence="4" key="1">
    <citation type="submission" date="2022-01" db="EMBL/GenBank/DDBJ databases">
        <authorList>
            <person name="Braso-Vives M."/>
        </authorList>
    </citation>
    <scope>NUCLEOTIDE SEQUENCE</scope>
</reference>
<dbReference type="PANTHER" id="PTHR24020">
    <property type="entry name" value="COLLAGEN ALPHA"/>
    <property type="match status" value="1"/>
</dbReference>
<evidence type="ECO:0000256" key="2">
    <source>
        <dbReference type="SAM" id="SignalP"/>
    </source>
</evidence>
<feature type="signal peptide" evidence="2">
    <location>
        <begin position="1"/>
        <end position="21"/>
    </location>
</feature>
<dbReference type="OrthoDB" id="18894at2759"/>
<dbReference type="InterPro" id="IPR036465">
    <property type="entry name" value="vWFA_dom_sf"/>
</dbReference>
<dbReference type="InterPro" id="IPR050525">
    <property type="entry name" value="ECM_Assembly_Org"/>
</dbReference>
<evidence type="ECO:0000256" key="1">
    <source>
        <dbReference type="SAM" id="MobiDB-lite"/>
    </source>
</evidence>
<dbReference type="SMART" id="SM00327">
    <property type="entry name" value="VWA"/>
    <property type="match status" value="1"/>
</dbReference>
<proteinExistence type="predicted"/>
<name>A0A8J9ZSR2_BRALA</name>
<dbReference type="AlphaFoldDB" id="A0A8J9ZSR2"/>
<organism evidence="4 5">
    <name type="scientific">Branchiostoma lanceolatum</name>
    <name type="common">Common lancelet</name>
    <name type="synonym">Amphioxus lanceolatum</name>
    <dbReference type="NCBI Taxonomy" id="7740"/>
    <lineage>
        <taxon>Eukaryota</taxon>
        <taxon>Metazoa</taxon>
        <taxon>Chordata</taxon>
        <taxon>Cephalochordata</taxon>
        <taxon>Leptocardii</taxon>
        <taxon>Amphioxiformes</taxon>
        <taxon>Branchiostomatidae</taxon>
        <taxon>Branchiostoma</taxon>
    </lineage>
</organism>
<dbReference type="Proteomes" id="UP000838412">
    <property type="component" value="Chromosome 4"/>
</dbReference>
<dbReference type="PRINTS" id="PR00453">
    <property type="entry name" value="VWFADOMAIN"/>
</dbReference>